<protein>
    <submittedName>
        <fullName evidence="2">Uncharacterized protein</fullName>
    </submittedName>
</protein>
<dbReference type="Proteomes" id="UP000663866">
    <property type="component" value="Unassembled WGS sequence"/>
</dbReference>
<evidence type="ECO:0000313" key="3">
    <source>
        <dbReference type="Proteomes" id="UP000663866"/>
    </source>
</evidence>
<keyword evidence="3" id="KW-1185">Reference proteome</keyword>
<organism evidence="2 3">
    <name type="scientific">Rotaria magnacalcarata</name>
    <dbReference type="NCBI Taxonomy" id="392030"/>
    <lineage>
        <taxon>Eukaryota</taxon>
        <taxon>Metazoa</taxon>
        <taxon>Spiralia</taxon>
        <taxon>Gnathifera</taxon>
        <taxon>Rotifera</taxon>
        <taxon>Eurotatoria</taxon>
        <taxon>Bdelloidea</taxon>
        <taxon>Philodinida</taxon>
        <taxon>Philodinidae</taxon>
        <taxon>Rotaria</taxon>
    </lineage>
</organism>
<dbReference type="EMBL" id="CAJOBG010006652">
    <property type="protein sequence ID" value="CAF4193402.1"/>
    <property type="molecule type" value="Genomic_DNA"/>
</dbReference>
<dbReference type="EMBL" id="CAJNRF010005850">
    <property type="protein sequence ID" value="CAF2074738.1"/>
    <property type="molecule type" value="Genomic_DNA"/>
</dbReference>
<accession>A0A820AN06</accession>
<comment type="caution">
    <text evidence="2">The sequence shown here is derived from an EMBL/GenBank/DDBJ whole genome shotgun (WGS) entry which is preliminary data.</text>
</comment>
<evidence type="ECO:0000313" key="1">
    <source>
        <dbReference type="EMBL" id="CAF2074738.1"/>
    </source>
</evidence>
<gene>
    <name evidence="2" type="ORF">OVN521_LOCUS25971</name>
    <name evidence="1" type="ORF">WKI299_LOCUS14870</name>
</gene>
<proteinExistence type="predicted"/>
<name>A0A820AN06_9BILA</name>
<reference evidence="2" key="1">
    <citation type="submission" date="2021-02" db="EMBL/GenBank/DDBJ databases">
        <authorList>
            <person name="Nowell W R."/>
        </authorList>
    </citation>
    <scope>NUCLEOTIDE SEQUENCE</scope>
</reference>
<dbReference type="Proteomes" id="UP000663856">
    <property type="component" value="Unassembled WGS sequence"/>
</dbReference>
<dbReference type="AlphaFoldDB" id="A0A820AN06"/>
<sequence length="274" mass="32546">MVLLILFCYVSWDIEYFRWLIPTKHKGRYASSIDGFRLRSCYYTTNFWQYDQIRPPFIGLPSDFYRIYVTDQSNSLQTKHLIDIGWNEVVIVNVSEKNPFDRRMFITRARVFPELFTPLKACERVFFTDSNIIAVESRLYEMWARSIRNTSALLVMLGHYSGERDDIEEELRASISQQRWRYSWASMIERTRYYQRLIHNRSNSKKVRVASAKYLGWNMVNPHRHIVSEWLLHEASIHIQGNIAISSAVVLFPTLIQAENCSLWGRMAPHLQNY</sequence>
<evidence type="ECO:0000313" key="2">
    <source>
        <dbReference type="EMBL" id="CAF4193402.1"/>
    </source>
</evidence>